<organism evidence="1">
    <name type="scientific">marine sediment metagenome</name>
    <dbReference type="NCBI Taxonomy" id="412755"/>
    <lineage>
        <taxon>unclassified sequences</taxon>
        <taxon>metagenomes</taxon>
        <taxon>ecological metagenomes</taxon>
    </lineage>
</organism>
<dbReference type="EMBL" id="LAZR01001603">
    <property type="protein sequence ID" value="KKN42114.1"/>
    <property type="molecule type" value="Genomic_DNA"/>
</dbReference>
<sequence>MASGISALRYGAVIGTGADIDVRGEVGFRPRWVRILNIAGLAIGEWVDGMADAEVLKTITAGTISNPTTLGITPLADGFRIGADTDLNVDGELIRWIVGE</sequence>
<protein>
    <submittedName>
        <fullName evidence="1">Uncharacterized protein</fullName>
    </submittedName>
</protein>
<evidence type="ECO:0000313" key="1">
    <source>
        <dbReference type="EMBL" id="KKN42114.1"/>
    </source>
</evidence>
<comment type="caution">
    <text evidence="1">The sequence shown here is derived from an EMBL/GenBank/DDBJ whole genome shotgun (WGS) entry which is preliminary data.</text>
</comment>
<dbReference type="AlphaFoldDB" id="A0A0F9QI00"/>
<gene>
    <name evidence="1" type="ORF">LCGC14_0716460</name>
</gene>
<name>A0A0F9QI00_9ZZZZ</name>
<accession>A0A0F9QI00</accession>
<proteinExistence type="predicted"/>
<reference evidence="1" key="1">
    <citation type="journal article" date="2015" name="Nature">
        <title>Complex archaea that bridge the gap between prokaryotes and eukaryotes.</title>
        <authorList>
            <person name="Spang A."/>
            <person name="Saw J.H."/>
            <person name="Jorgensen S.L."/>
            <person name="Zaremba-Niedzwiedzka K."/>
            <person name="Martijn J."/>
            <person name="Lind A.E."/>
            <person name="van Eijk R."/>
            <person name="Schleper C."/>
            <person name="Guy L."/>
            <person name="Ettema T.J."/>
        </authorList>
    </citation>
    <scope>NUCLEOTIDE SEQUENCE</scope>
</reference>